<keyword evidence="4 7" id="KW-0812">Transmembrane</keyword>
<accession>A0A7J0EBR5</accession>
<feature type="transmembrane region" description="Helical" evidence="7">
    <location>
        <begin position="104"/>
        <end position="123"/>
    </location>
</feature>
<dbReference type="PANTHER" id="PTHR43337:SF1">
    <property type="entry name" value="XANTHINE_URACIL PERMEASE C887.17-RELATED"/>
    <property type="match status" value="1"/>
</dbReference>
<comment type="similarity">
    <text evidence="2">Belongs to the nucleobase:cation symporter-2 (NCS2) (TC 2.A.40) family. Azg-like subfamily.</text>
</comment>
<evidence type="ECO:0000313" key="8">
    <source>
        <dbReference type="EMBL" id="GFY83830.1"/>
    </source>
</evidence>
<keyword evidence="9" id="KW-1185">Reference proteome</keyword>
<organism evidence="8 9">
    <name type="scientific">Actinidia rufa</name>
    <dbReference type="NCBI Taxonomy" id="165716"/>
    <lineage>
        <taxon>Eukaryota</taxon>
        <taxon>Viridiplantae</taxon>
        <taxon>Streptophyta</taxon>
        <taxon>Embryophyta</taxon>
        <taxon>Tracheophyta</taxon>
        <taxon>Spermatophyta</taxon>
        <taxon>Magnoliopsida</taxon>
        <taxon>eudicotyledons</taxon>
        <taxon>Gunneridae</taxon>
        <taxon>Pentapetalae</taxon>
        <taxon>asterids</taxon>
        <taxon>Ericales</taxon>
        <taxon>Actinidiaceae</taxon>
        <taxon>Actinidia</taxon>
    </lineage>
</organism>
<evidence type="ECO:0000256" key="2">
    <source>
        <dbReference type="ARBA" id="ARBA00005697"/>
    </source>
</evidence>
<protein>
    <submittedName>
        <fullName evidence="8">AZA-guanine resistant1</fullName>
    </submittedName>
</protein>
<evidence type="ECO:0000256" key="7">
    <source>
        <dbReference type="SAM" id="Phobius"/>
    </source>
</evidence>
<proteinExistence type="inferred from homology"/>
<dbReference type="InterPro" id="IPR006043">
    <property type="entry name" value="NCS2"/>
</dbReference>
<evidence type="ECO:0000256" key="5">
    <source>
        <dbReference type="ARBA" id="ARBA00022989"/>
    </source>
</evidence>
<comment type="subcellular location">
    <subcellularLocation>
        <location evidence="1">Endomembrane system</location>
        <topology evidence="1">Multi-pass membrane protein</topology>
    </subcellularLocation>
</comment>
<evidence type="ECO:0000313" key="9">
    <source>
        <dbReference type="Proteomes" id="UP000585474"/>
    </source>
</evidence>
<dbReference type="InterPro" id="IPR045018">
    <property type="entry name" value="Azg-like"/>
</dbReference>
<name>A0A7J0EBR5_9ERIC</name>
<sequence>MAYILAVNASILVNSGVTYSFTNCTRPGESYKYPLIDSGYADCLLTTQKDLIVATIASSLIGCLIVGIFANLPLTLAPEMGTNAYFAYTVVAYHGSGSIPYKTFSAAILIEGLVFLVISAFELRANLAQLVPKLVRVSSSTEIGLFMAFSGLQNNQGVGFYIGYNSSTKVTLGACPRSSRAVSATIVLGANGTIDLMPKGMVPNDFLCLNNKMEIPTFG</sequence>
<evidence type="ECO:0000256" key="4">
    <source>
        <dbReference type="ARBA" id="ARBA00022692"/>
    </source>
</evidence>
<evidence type="ECO:0000256" key="6">
    <source>
        <dbReference type="ARBA" id="ARBA00023136"/>
    </source>
</evidence>
<dbReference type="EMBL" id="BJWL01000003">
    <property type="protein sequence ID" value="GFY83830.1"/>
    <property type="molecule type" value="Genomic_DNA"/>
</dbReference>
<dbReference type="AlphaFoldDB" id="A0A7J0EBR5"/>
<dbReference type="GO" id="GO:0015853">
    <property type="term" value="P:adenine transport"/>
    <property type="evidence" value="ECO:0007669"/>
    <property type="project" value="TreeGrafter"/>
</dbReference>
<dbReference type="Proteomes" id="UP000585474">
    <property type="component" value="Unassembled WGS sequence"/>
</dbReference>
<evidence type="ECO:0000256" key="1">
    <source>
        <dbReference type="ARBA" id="ARBA00004127"/>
    </source>
</evidence>
<comment type="caution">
    <text evidence="8">The sequence shown here is derived from an EMBL/GenBank/DDBJ whole genome shotgun (WGS) entry which is preliminary data.</text>
</comment>
<reference evidence="8 9" key="1">
    <citation type="submission" date="2019-07" db="EMBL/GenBank/DDBJ databases">
        <title>De Novo Assembly of kiwifruit Actinidia rufa.</title>
        <authorList>
            <person name="Sugita-Konishi S."/>
            <person name="Sato K."/>
            <person name="Mori E."/>
            <person name="Abe Y."/>
            <person name="Kisaki G."/>
            <person name="Hamano K."/>
            <person name="Suezawa K."/>
            <person name="Otani M."/>
            <person name="Fukuda T."/>
            <person name="Manabe T."/>
            <person name="Gomi K."/>
            <person name="Tabuchi M."/>
            <person name="Akimitsu K."/>
            <person name="Kataoka I."/>
        </authorList>
    </citation>
    <scope>NUCLEOTIDE SEQUENCE [LARGE SCALE GENOMIC DNA]</scope>
    <source>
        <strain evidence="9">cv. Fuchu</strain>
    </source>
</reference>
<evidence type="ECO:0000256" key="3">
    <source>
        <dbReference type="ARBA" id="ARBA00022448"/>
    </source>
</evidence>
<dbReference type="OrthoDB" id="1920886at2759"/>
<gene>
    <name evidence="8" type="ORF">Acr_03g0006040</name>
</gene>
<dbReference type="PANTHER" id="PTHR43337">
    <property type="entry name" value="XANTHINE/URACIL PERMEASE C887.17-RELATED"/>
    <property type="match status" value="1"/>
</dbReference>
<dbReference type="GO" id="GO:0012505">
    <property type="term" value="C:endomembrane system"/>
    <property type="evidence" value="ECO:0007669"/>
    <property type="project" value="UniProtKB-SubCell"/>
</dbReference>
<keyword evidence="6 7" id="KW-0472">Membrane</keyword>
<dbReference type="Pfam" id="PF00860">
    <property type="entry name" value="Xan_ur_permease"/>
    <property type="match status" value="1"/>
</dbReference>
<keyword evidence="3" id="KW-0813">Transport</keyword>
<dbReference type="GO" id="GO:0005345">
    <property type="term" value="F:purine nucleobase transmembrane transporter activity"/>
    <property type="evidence" value="ECO:0007669"/>
    <property type="project" value="TreeGrafter"/>
</dbReference>
<feature type="transmembrane region" description="Helical" evidence="7">
    <location>
        <begin position="51"/>
        <end position="70"/>
    </location>
</feature>
<dbReference type="GO" id="GO:0015854">
    <property type="term" value="P:guanine transport"/>
    <property type="evidence" value="ECO:0007669"/>
    <property type="project" value="TreeGrafter"/>
</dbReference>
<keyword evidence="5 7" id="KW-1133">Transmembrane helix</keyword>
<dbReference type="GO" id="GO:0005886">
    <property type="term" value="C:plasma membrane"/>
    <property type="evidence" value="ECO:0007669"/>
    <property type="project" value="TreeGrafter"/>
</dbReference>